<accession>A0ABR5XWH3</accession>
<proteinExistence type="predicted"/>
<evidence type="ECO:0000313" key="2">
    <source>
        <dbReference type="Proteomes" id="UP000076167"/>
    </source>
</evidence>
<dbReference type="Proteomes" id="UP000076167">
    <property type="component" value="Unassembled WGS sequence"/>
</dbReference>
<gene>
    <name evidence="1" type="ORF">AUP40_04455</name>
</gene>
<sequence length="65" mass="7227">MSRYPIAFSPRVLHLSGDFGRCILMPVLFGPLLDFSARPDFAHVATVTVKSTGVRILLLRRIGGW</sequence>
<comment type="caution">
    <text evidence="1">The sequence shown here is derived from an EMBL/GenBank/DDBJ whole genome shotgun (WGS) entry which is preliminary data.</text>
</comment>
<keyword evidence="2" id="KW-1185">Reference proteome</keyword>
<protein>
    <submittedName>
        <fullName evidence="1">Uncharacterized protein</fullName>
    </submittedName>
</protein>
<name>A0ABR5XWH3_9PROT</name>
<reference evidence="1 2" key="1">
    <citation type="submission" date="2015-12" db="EMBL/GenBank/DDBJ databases">
        <title>Genome sequence of Thalassospira xiamenensis MCCC 1A03005.</title>
        <authorList>
            <person name="Lu L."/>
            <person name="Lai Q."/>
            <person name="Shao Z."/>
            <person name="Qian P."/>
        </authorList>
    </citation>
    <scope>NUCLEOTIDE SEQUENCE [LARGE SCALE GENOMIC DNA]</scope>
    <source>
        <strain evidence="1 2">MCCC 1A03005</strain>
    </source>
</reference>
<organism evidence="1 2">
    <name type="scientific">Thalassospira xiamenensis</name>
    <dbReference type="NCBI Taxonomy" id="220697"/>
    <lineage>
        <taxon>Bacteria</taxon>
        <taxon>Pseudomonadati</taxon>
        <taxon>Pseudomonadota</taxon>
        <taxon>Alphaproteobacteria</taxon>
        <taxon>Rhodospirillales</taxon>
        <taxon>Thalassospiraceae</taxon>
        <taxon>Thalassospira</taxon>
    </lineage>
</organism>
<dbReference type="EMBL" id="LPXL01000056">
    <property type="protein sequence ID" value="KZC97194.1"/>
    <property type="molecule type" value="Genomic_DNA"/>
</dbReference>
<dbReference type="RefSeq" id="WP_063092992.1">
    <property type="nucleotide sequence ID" value="NZ_JAINWB010000003.1"/>
</dbReference>
<evidence type="ECO:0000313" key="1">
    <source>
        <dbReference type="EMBL" id="KZC97194.1"/>
    </source>
</evidence>